<dbReference type="SUPFAM" id="SSF52743">
    <property type="entry name" value="Subtilisin-like"/>
    <property type="match status" value="1"/>
</dbReference>
<evidence type="ECO:0000259" key="8">
    <source>
        <dbReference type="Pfam" id="PF00082"/>
    </source>
</evidence>
<protein>
    <submittedName>
        <fullName evidence="9">S8 family serine peptidase</fullName>
    </submittedName>
</protein>
<keyword evidence="7" id="KW-0732">Signal</keyword>
<dbReference type="InterPro" id="IPR023827">
    <property type="entry name" value="Peptidase_S8_Asp-AS"/>
</dbReference>
<evidence type="ECO:0000313" key="9">
    <source>
        <dbReference type="EMBL" id="GAA1905846.1"/>
    </source>
</evidence>
<keyword evidence="10" id="KW-1185">Reference proteome</keyword>
<dbReference type="Proteomes" id="UP001501303">
    <property type="component" value="Unassembled WGS sequence"/>
</dbReference>
<comment type="similarity">
    <text evidence="1 5 6">Belongs to the peptidase S8 family.</text>
</comment>
<sequence length="1105" mass="112822">MRRQGKTTLRAAGAAAVAVTLALGLAPGGSAAGPGPGGPESVTVRPDRSVTLITGDRVLVDQRGEPRGVIRAEGRENIPVRIQHSAEGTHVLPRDAAPLVAAGTLDRRLFDIGELSREEYAQLGGTPLIVTYEEAGGDAPATRAELRAGAGDGPVTALESVNGEALLVADDTAAAAWEALTGPAGDQPFAVAPGIAGVSLDAVLTKSLDASVPQTGAPDLWESGWDGEGVTVAVLDTGVSEKHEDLAGGKVIAAENFSAAEDTEDRDGHGTHVASTIAGTGARSGGTYRGVAPGAGLLSGKVLDDHGSGFESDVIEGMEWAVEQGADIINLSLGAPAGREIDPMEEALNTLAERSGALFVVAAGNAGPRPGSISSPGTADAALTVGAVDKQDALAGFSSVGPRSRDGAVKPDVTAPGVDIGAAAAPGSTLEEHADPVADGYAAASGTSMAAPHAAGAAALLAQAHPGWDGERIKAALTGSAVGGEEYGAFEQGAGRIDVARAVGQTVVAEPVSLSFGTVEWPHEEARPVTRELTYRNLGESDVTLDLTVEGTGPDGGPAPEGMFSLGAERVTVPAGGTATVEAVAGTGPGGEVYGAYSLMVTAEGGGHSVRTAGAVDREPQMHEITVEATARDGSPGGPWSSLLLDLDSMTLHDGPGGPGGSGSVRVPAGTYLLDTAFLVLDGDGLSGLDWLVHPHLEVTGDTVLRVDAADAEPVRMTVEAPEEARQGALAVGFHRLDSRGRAYDVVYLAGGLPDGFGTAELGRAPAEAEPSSFATTTWLADNSEYHAAHVRADGFYTGLELHTEASEMARITTGLGASVPGREGVLFTVPEEARFITGWSRPLPVTMEVYVRAAGTRWAQELRQVDDDWQDEAFYLSDFEELAAGESCTRTFNTGVFGPLLGEGDGLFRDGDTLRGRINTLADGQGHRGGSVYDSAVTTLLRDGEEYASADTPLEGTAFELPPEPAEYELVTTLSRSSVASVSTEVSVSFAFASQSVPEGTPVALPLSVVRFEPGLSLDSTAPAGREQRVPLTVQGPAAGDGLGSLTVRVSYDSGATWEEAAVTDGAVTVRNPAAGGSVSFGAEVTDREGNTTSQTVIDAYLTR</sequence>
<keyword evidence="4 5" id="KW-0720">Serine protease</keyword>
<accession>A0ABN2NWZ7</accession>
<dbReference type="InterPro" id="IPR050131">
    <property type="entry name" value="Peptidase_S8_subtilisin-like"/>
</dbReference>
<keyword evidence="2 5" id="KW-0645">Protease</keyword>
<evidence type="ECO:0000256" key="6">
    <source>
        <dbReference type="RuleBase" id="RU003355"/>
    </source>
</evidence>
<feature type="active site" description="Charge relay system" evidence="5">
    <location>
        <position position="448"/>
    </location>
</feature>
<dbReference type="Pfam" id="PF00082">
    <property type="entry name" value="Peptidase_S8"/>
    <property type="match status" value="1"/>
</dbReference>
<dbReference type="EMBL" id="BAAAMJ010000010">
    <property type="protein sequence ID" value="GAA1905846.1"/>
    <property type="molecule type" value="Genomic_DNA"/>
</dbReference>
<dbReference type="PROSITE" id="PS51892">
    <property type="entry name" value="SUBTILASE"/>
    <property type="match status" value="1"/>
</dbReference>
<dbReference type="Gene3D" id="3.40.50.200">
    <property type="entry name" value="Peptidase S8/S53 domain"/>
    <property type="match status" value="1"/>
</dbReference>
<evidence type="ECO:0000256" key="4">
    <source>
        <dbReference type="ARBA" id="ARBA00022825"/>
    </source>
</evidence>
<dbReference type="InterPro" id="IPR017297">
    <property type="entry name" value="Peptidase_S8A_DPH-A"/>
</dbReference>
<dbReference type="PROSITE" id="PS00137">
    <property type="entry name" value="SUBTILASE_HIS"/>
    <property type="match status" value="1"/>
</dbReference>
<name>A0ABN2NWZ7_9ACTN</name>
<feature type="signal peptide" evidence="7">
    <location>
        <begin position="1"/>
        <end position="31"/>
    </location>
</feature>
<proteinExistence type="inferred from homology"/>
<evidence type="ECO:0000256" key="2">
    <source>
        <dbReference type="ARBA" id="ARBA00022670"/>
    </source>
</evidence>
<dbReference type="InterPro" id="IPR015500">
    <property type="entry name" value="Peptidase_S8_subtilisin-rel"/>
</dbReference>
<dbReference type="PIRSF" id="PIRSF037854">
    <property type="entry name" value="Dihydropyridine_esterase"/>
    <property type="match status" value="1"/>
</dbReference>
<dbReference type="RefSeq" id="WP_344259704.1">
    <property type="nucleotide sequence ID" value="NZ_BAAAMJ010000010.1"/>
</dbReference>
<feature type="active site" description="Charge relay system" evidence="5">
    <location>
        <position position="236"/>
    </location>
</feature>
<dbReference type="InterPro" id="IPR022398">
    <property type="entry name" value="Peptidase_S8_His-AS"/>
</dbReference>
<gene>
    <name evidence="9" type="ORF">GCM10009716_14700</name>
</gene>
<evidence type="ECO:0000256" key="7">
    <source>
        <dbReference type="SAM" id="SignalP"/>
    </source>
</evidence>
<reference evidence="9 10" key="1">
    <citation type="journal article" date="2019" name="Int. J. Syst. Evol. Microbiol.">
        <title>The Global Catalogue of Microorganisms (GCM) 10K type strain sequencing project: providing services to taxonomists for standard genome sequencing and annotation.</title>
        <authorList>
            <consortium name="The Broad Institute Genomics Platform"/>
            <consortium name="The Broad Institute Genome Sequencing Center for Infectious Disease"/>
            <person name="Wu L."/>
            <person name="Ma J."/>
        </authorList>
    </citation>
    <scope>NUCLEOTIDE SEQUENCE [LARGE SCALE GENOMIC DNA]</scope>
    <source>
        <strain evidence="9 10">JCM 13581</strain>
    </source>
</reference>
<evidence type="ECO:0000256" key="3">
    <source>
        <dbReference type="ARBA" id="ARBA00022801"/>
    </source>
</evidence>
<dbReference type="InterPro" id="IPR000209">
    <property type="entry name" value="Peptidase_S8/S53_dom"/>
</dbReference>
<keyword evidence="3 5" id="KW-0378">Hydrolase</keyword>
<feature type="active site" description="Charge relay system" evidence="5">
    <location>
        <position position="269"/>
    </location>
</feature>
<evidence type="ECO:0000313" key="10">
    <source>
        <dbReference type="Proteomes" id="UP001501303"/>
    </source>
</evidence>
<dbReference type="PROSITE" id="PS00136">
    <property type="entry name" value="SUBTILASE_ASP"/>
    <property type="match status" value="1"/>
</dbReference>
<dbReference type="InterPro" id="IPR023828">
    <property type="entry name" value="Peptidase_S8_Ser-AS"/>
</dbReference>
<evidence type="ECO:0000256" key="5">
    <source>
        <dbReference type="PROSITE-ProRule" id="PRU01240"/>
    </source>
</evidence>
<dbReference type="PROSITE" id="PS00138">
    <property type="entry name" value="SUBTILASE_SER"/>
    <property type="match status" value="1"/>
</dbReference>
<feature type="chain" id="PRO_5045277910" evidence="7">
    <location>
        <begin position="32"/>
        <end position="1105"/>
    </location>
</feature>
<comment type="caution">
    <text evidence="9">The sequence shown here is derived from an EMBL/GenBank/DDBJ whole genome shotgun (WGS) entry which is preliminary data.</text>
</comment>
<organism evidence="9 10">
    <name type="scientific">Streptomyces sodiiphilus</name>
    <dbReference type="NCBI Taxonomy" id="226217"/>
    <lineage>
        <taxon>Bacteria</taxon>
        <taxon>Bacillati</taxon>
        <taxon>Actinomycetota</taxon>
        <taxon>Actinomycetes</taxon>
        <taxon>Kitasatosporales</taxon>
        <taxon>Streptomycetaceae</taxon>
        <taxon>Streptomyces</taxon>
    </lineage>
</organism>
<feature type="domain" description="Peptidase S8/S53" evidence="8">
    <location>
        <begin position="227"/>
        <end position="495"/>
    </location>
</feature>
<dbReference type="InterPro" id="IPR036852">
    <property type="entry name" value="Peptidase_S8/S53_dom_sf"/>
</dbReference>
<dbReference type="PANTHER" id="PTHR43806">
    <property type="entry name" value="PEPTIDASE S8"/>
    <property type="match status" value="1"/>
</dbReference>
<dbReference type="PANTHER" id="PTHR43806:SF11">
    <property type="entry name" value="CEREVISIN-RELATED"/>
    <property type="match status" value="1"/>
</dbReference>
<evidence type="ECO:0000256" key="1">
    <source>
        <dbReference type="ARBA" id="ARBA00011073"/>
    </source>
</evidence>
<dbReference type="PRINTS" id="PR00723">
    <property type="entry name" value="SUBTILISIN"/>
</dbReference>